<dbReference type="InterPro" id="IPR000326">
    <property type="entry name" value="PAP2/HPO"/>
</dbReference>
<gene>
    <name evidence="8" type="ORF">A3Q56_03127</name>
</gene>
<dbReference type="GO" id="GO:0008195">
    <property type="term" value="F:phosphatidate phosphatase activity"/>
    <property type="evidence" value="ECO:0007669"/>
    <property type="project" value="TreeGrafter"/>
</dbReference>
<keyword evidence="9" id="KW-1185">Reference proteome</keyword>
<feature type="transmembrane region" description="Helical" evidence="6">
    <location>
        <begin position="228"/>
        <end position="248"/>
    </location>
</feature>
<proteinExistence type="inferred from homology"/>
<dbReference type="InterPro" id="IPR036938">
    <property type="entry name" value="PAP2/HPO_sf"/>
</dbReference>
<evidence type="ECO:0000256" key="4">
    <source>
        <dbReference type="ARBA" id="ARBA00022989"/>
    </source>
</evidence>
<sequence>MEMEDMKKTKRIDIDNDKEPHSEKKNVFYQLFWNFIILITIATFSLIFRFYPAFNSIIECSGDYYRLQKESTIHIGICIGTYCAIILISVLVIELTNIASFYDNNSYTIFKKRIPTRLNTICNVFIGYGYSTLVTYLATNIIKVNFHGVLNTTVCNVINEFRLSRISGHASFVFSAAIYIIIYYQKRFTNVRKSSYIFIKFIQILLFIFAIVVTQSRINDNKHHFDDVILGVIFGVLGAILTLSIINYPKRSTRYSQNNSVLNMTEFT</sequence>
<comment type="similarity">
    <text evidence="2">Belongs to the PA-phosphatase related phosphoesterase family.</text>
</comment>
<protein>
    <recommendedName>
        <fullName evidence="7">Phosphatidic acid phosphatase type 2/haloperoxidase domain-containing protein</fullName>
    </recommendedName>
</protein>
<dbReference type="SMART" id="SM00014">
    <property type="entry name" value="acidPPc"/>
    <property type="match status" value="1"/>
</dbReference>
<dbReference type="SUPFAM" id="SSF48317">
    <property type="entry name" value="Acid phosphatase/Vanadium-dependent haloperoxidase"/>
    <property type="match status" value="1"/>
</dbReference>
<dbReference type="InterPro" id="IPR043216">
    <property type="entry name" value="PAP-like"/>
</dbReference>
<dbReference type="GO" id="GO:0007165">
    <property type="term" value="P:signal transduction"/>
    <property type="evidence" value="ECO:0007669"/>
    <property type="project" value="TreeGrafter"/>
</dbReference>
<dbReference type="EMBL" id="LWCA01000331">
    <property type="protein sequence ID" value="OAF69119.1"/>
    <property type="molecule type" value="Genomic_DNA"/>
</dbReference>
<dbReference type="GO" id="GO:0046839">
    <property type="term" value="P:phospholipid dephosphorylation"/>
    <property type="evidence" value="ECO:0007669"/>
    <property type="project" value="TreeGrafter"/>
</dbReference>
<feature type="transmembrane region" description="Helical" evidence="6">
    <location>
        <begin position="31"/>
        <end position="51"/>
    </location>
</feature>
<dbReference type="PANTHER" id="PTHR10165:SF103">
    <property type="entry name" value="PHOSPHOLIPID PHOSPHATASE HOMOLOG 1.2 HOMOLOG"/>
    <property type="match status" value="1"/>
</dbReference>
<dbReference type="OrthoDB" id="8907274at2759"/>
<evidence type="ECO:0000256" key="3">
    <source>
        <dbReference type="ARBA" id="ARBA00022692"/>
    </source>
</evidence>
<dbReference type="AlphaFoldDB" id="A0A177B4A7"/>
<reference evidence="8 9" key="1">
    <citation type="submission" date="2016-04" db="EMBL/GenBank/DDBJ databases">
        <title>The genome of Intoshia linei affirms orthonectids as highly simplified spiralians.</title>
        <authorList>
            <person name="Mikhailov K.V."/>
            <person name="Slusarev G.S."/>
            <person name="Nikitin M.A."/>
            <person name="Logacheva M.D."/>
            <person name="Penin A."/>
            <person name="Aleoshin V."/>
            <person name="Panchin Y.V."/>
        </authorList>
    </citation>
    <scope>NUCLEOTIDE SEQUENCE [LARGE SCALE GENOMIC DNA]</scope>
    <source>
        <strain evidence="8">Intl2013</strain>
        <tissue evidence="8">Whole animal</tissue>
    </source>
</reference>
<feature type="transmembrane region" description="Helical" evidence="6">
    <location>
        <begin position="71"/>
        <end position="97"/>
    </location>
</feature>
<evidence type="ECO:0000313" key="8">
    <source>
        <dbReference type="EMBL" id="OAF69119.1"/>
    </source>
</evidence>
<dbReference type="GO" id="GO:0005886">
    <property type="term" value="C:plasma membrane"/>
    <property type="evidence" value="ECO:0007669"/>
    <property type="project" value="TreeGrafter"/>
</dbReference>
<dbReference type="Gene3D" id="1.20.144.10">
    <property type="entry name" value="Phosphatidic acid phosphatase type 2/haloperoxidase"/>
    <property type="match status" value="1"/>
</dbReference>
<evidence type="ECO:0000256" key="6">
    <source>
        <dbReference type="SAM" id="Phobius"/>
    </source>
</evidence>
<dbReference type="PANTHER" id="PTHR10165">
    <property type="entry name" value="LIPID PHOSPHATE PHOSPHATASE"/>
    <property type="match status" value="1"/>
</dbReference>
<evidence type="ECO:0000313" key="9">
    <source>
        <dbReference type="Proteomes" id="UP000078046"/>
    </source>
</evidence>
<dbReference type="GO" id="GO:0006644">
    <property type="term" value="P:phospholipid metabolic process"/>
    <property type="evidence" value="ECO:0007669"/>
    <property type="project" value="InterPro"/>
</dbReference>
<keyword evidence="4 6" id="KW-1133">Transmembrane helix</keyword>
<comment type="caution">
    <text evidence="8">The sequence shown here is derived from an EMBL/GenBank/DDBJ whole genome shotgun (WGS) entry which is preliminary data.</text>
</comment>
<evidence type="ECO:0000256" key="2">
    <source>
        <dbReference type="ARBA" id="ARBA00008816"/>
    </source>
</evidence>
<feature type="transmembrane region" description="Helical" evidence="6">
    <location>
        <begin position="118"/>
        <end position="138"/>
    </location>
</feature>
<feature type="transmembrane region" description="Helical" evidence="6">
    <location>
        <begin position="166"/>
        <end position="184"/>
    </location>
</feature>
<accession>A0A177B4A7</accession>
<evidence type="ECO:0000256" key="5">
    <source>
        <dbReference type="ARBA" id="ARBA00023136"/>
    </source>
</evidence>
<feature type="transmembrane region" description="Helical" evidence="6">
    <location>
        <begin position="196"/>
        <end position="216"/>
    </location>
</feature>
<organism evidence="8 9">
    <name type="scientific">Intoshia linei</name>
    <dbReference type="NCBI Taxonomy" id="1819745"/>
    <lineage>
        <taxon>Eukaryota</taxon>
        <taxon>Metazoa</taxon>
        <taxon>Spiralia</taxon>
        <taxon>Lophotrochozoa</taxon>
        <taxon>Mesozoa</taxon>
        <taxon>Orthonectida</taxon>
        <taxon>Rhopaluridae</taxon>
        <taxon>Intoshia</taxon>
    </lineage>
</organism>
<comment type="subcellular location">
    <subcellularLocation>
        <location evidence="1">Membrane</location>
        <topology evidence="1">Multi-pass membrane protein</topology>
    </subcellularLocation>
</comment>
<evidence type="ECO:0000256" key="1">
    <source>
        <dbReference type="ARBA" id="ARBA00004141"/>
    </source>
</evidence>
<dbReference type="Proteomes" id="UP000078046">
    <property type="component" value="Unassembled WGS sequence"/>
</dbReference>
<keyword evidence="3 6" id="KW-0812">Transmembrane</keyword>
<name>A0A177B4A7_9BILA</name>
<evidence type="ECO:0000259" key="7">
    <source>
        <dbReference type="SMART" id="SM00014"/>
    </source>
</evidence>
<dbReference type="Pfam" id="PF01569">
    <property type="entry name" value="PAP2"/>
    <property type="match status" value="1"/>
</dbReference>
<keyword evidence="5 6" id="KW-0472">Membrane</keyword>
<feature type="domain" description="Phosphatidic acid phosphatase type 2/haloperoxidase" evidence="7">
    <location>
        <begin position="125"/>
        <end position="243"/>
    </location>
</feature>